<comment type="caution">
    <text evidence="2">The sequence shown here is derived from an EMBL/GenBank/DDBJ whole genome shotgun (WGS) entry which is preliminary data.</text>
</comment>
<feature type="compositionally biased region" description="Polar residues" evidence="1">
    <location>
        <begin position="34"/>
        <end position="43"/>
    </location>
</feature>
<proteinExistence type="predicted"/>
<protein>
    <submittedName>
        <fullName evidence="2">Uncharacterized protein</fullName>
    </submittedName>
</protein>
<name>A0ABD0QHG9_CIRMR</name>
<keyword evidence="3" id="KW-1185">Reference proteome</keyword>
<evidence type="ECO:0000313" key="2">
    <source>
        <dbReference type="EMBL" id="KAL0185674.1"/>
    </source>
</evidence>
<evidence type="ECO:0000313" key="3">
    <source>
        <dbReference type="Proteomes" id="UP001529510"/>
    </source>
</evidence>
<organism evidence="2 3">
    <name type="scientific">Cirrhinus mrigala</name>
    <name type="common">Mrigala</name>
    <dbReference type="NCBI Taxonomy" id="683832"/>
    <lineage>
        <taxon>Eukaryota</taxon>
        <taxon>Metazoa</taxon>
        <taxon>Chordata</taxon>
        <taxon>Craniata</taxon>
        <taxon>Vertebrata</taxon>
        <taxon>Euteleostomi</taxon>
        <taxon>Actinopterygii</taxon>
        <taxon>Neopterygii</taxon>
        <taxon>Teleostei</taxon>
        <taxon>Ostariophysi</taxon>
        <taxon>Cypriniformes</taxon>
        <taxon>Cyprinidae</taxon>
        <taxon>Labeoninae</taxon>
        <taxon>Labeonini</taxon>
        <taxon>Cirrhinus</taxon>
    </lineage>
</organism>
<feature type="region of interest" description="Disordered" evidence="1">
    <location>
        <begin position="68"/>
        <end position="95"/>
    </location>
</feature>
<gene>
    <name evidence="2" type="ORF">M9458_017344</name>
</gene>
<reference evidence="2 3" key="1">
    <citation type="submission" date="2024-05" db="EMBL/GenBank/DDBJ databases">
        <title>Genome sequencing and assembly of Indian major carp, Cirrhinus mrigala (Hamilton, 1822).</title>
        <authorList>
            <person name="Mohindra V."/>
            <person name="Chowdhury L.M."/>
            <person name="Lal K."/>
            <person name="Jena J.K."/>
        </authorList>
    </citation>
    <scope>NUCLEOTIDE SEQUENCE [LARGE SCALE GENOMIC DNA]</scope>
    <source>
        <strain evidence="2">CM1030</strain>
        <tissue evidence="2">Blood</tissue>
    </source>
</reference>
<feature type="region of interest" description="Disordered" evidence="1">
    <location>
        <begin position="1"/>
        <end position="50"/>
    </location>
</feature>
<dbReference type="Proteomes" id="UP001529510">
    <property type="component" value="Unassembled WGS sequence"/>
</dbReference>
<dbReference type="EMBL" id="JAMKFB020000008">
    <property type="protein sequence ID" value="KAL0185674.1"/>
    <property type="molecule type" value="Genomic_DNA"/>
</dbReference>
<sequence length="206" mass="23569">MKFRKPNWPPVISSEEREKRKRFRESLGCPDNSPEASPSTSKQWPPKMKTAKVSAVADAAIKRVPRATAWRRRKRAEEDKNALLHGKATTRRRDPKGQKDLNLAIAFTEVKVSVPQQREGLITATDNIRDVPRTTAWRRKKKLEEAVARGHPVDEGKERKVHTCTLCHQPKTKEYGHSRYGGKSFCSSFENKTVDLWLAEQRASDL</sequence>
<evidence type="ECO:0000256" key="1">
    <source>
        <dbReference type="SAM" id="MobiDB-lite"/>
    </source>
</evidence>
<accession>A0ABD0QHG9</accession>
<dbReference type="AlphaFoldDB" id="A0ABD0QHG9"/>